<evidence type="ECO:0000313" key="7">
    <source>
        <dbReference type="Proteomes" id="UP000010297"/>
    </source>
</evidence>
<comment type="caution">
    <text evidence="6">The sequence shown here is derived from an EMBL/GenBank/DDBJ whole genome shotgun (WGS) entry which is preliminary data.</text>
</comment>
<dbReference type="PANTHER" id="PTHR43712">
    <property type="entry name" value="PUTATIVE (AFU_ORTHOLOGUE AFUA_4G14580)-RELATED"/>
    <property type="match status" value="1"/>
</dbReference>
<protein>
    <submittedName>
        <fullName evidence="6">Putative O-methyltransferase</fullName>
    </submittedName>
</protein>
<evidence type="ECO:0000256" key="3">
    <source>
        <dbReference type="ARBA" id="ARBA00022691"/>
    </source>
</evidence>
<proteinExistence type="predicted"/>
<keyword evidence="3" id="KW-0949">S-adenosyl-L-methionine</keyword>
<feature type="domain" description="O-methyltransferase C-terminal" evidence="4">
    <location>
        <begin position="182"/>
        <end position="335"/>
    </location>
</feature>
<dbReference type="RefSeq" id="WP_002436581.1">
    <property type="nucleotide sequence ID" value="NZ_BAFF01000007.1"/>
</dbReference>
<dbReference type="AlphaFoldDB" id="H5V3K8"/>
<sequence>MRHDYDRDTLSALEAITEAQHIAFAPMLFQTAVILRDSGILAFLDNQGNSGATLENIEENCTLDKYAVSVLLDMGLSGRIVTRQNEHYRIAKVGHFLLHDPMTRVNMDFTRDVCYQGLFYLQDALRTGKPEGLKVFGDWPTIYPALSQLPERARGSWFAFDHYYSDAAFNAALPHVFELAPKKLYDVGGNTGKWALRCCRYNAAVSVTILDLPQQIALAQENIAANGFSDRIDFHAVDLLSDAPLPGDADIWWMSQFLDCFSAEHIVTILGHIFRVMKPDARVCILEPFWDAQRFEAAAFSLNASSLYFAAMANGNSRFYSAATFMALVEQAGFEIEQRLDDLGVGHTLLVCRKKCLPQQTGQPVAAEWRNQ</sequence>
<dbReference type="GeneID" id="92830419"/>
<dbReference type="InterPro" id="IPR016461">
    <property type="entry name" value="COMT-like"/>
</dbReference>
<keyword evidence="7" id="KW-1185">Reference proteome</keyword>
<dbReference type="eggNOG" id="COG2226">
    <property type="taxonomic scope" value="Bacteria"/>
</dbReference>
<dbReference type="GO" id="GO:0032259">
    <property type="term" value="P:methylation"/>
    <property type="evidence" value="ECO:0007669"/>
    <property type="project" value="UniProtKB-KW"/>
</dbReference>
<keyword evidence="1 6" id="KW-0489">Methyltransferase</keyword>
<dbReference type="Proteomes" id="UP000010297">
    <property type="component" value="Unassembled WGS sequence"/>
</dbReference>
<evidence type="ECO:0000259" key="4">
    <source>
        <dbReference type="Pfam" id="PF00891"/>
    </source>
</evidence>
<dbReference type="Gene3D" id="3.40.50.150">
    <property type="entry name" value="Vaccinia Virus protein VP39"/>
    <property type="match status" value="1"/>
</dbReference>
<dbReference type="InterPro" id="IPR049480">
    <property type="entry name" value="BVU_1015-like_N"/>
</dbReference>
<evidence type="ECO:0000256" key="1">
    <source>
        <dbReference type="ARBA" id="ARBA00022603"/>
    </source>
</evidence>
<dbReference type="PANTHER" id="PTHR43712:SF2">
    <property type="entry name" value="O-METHYLTRANSFERASE CICE"/>
    <property type="match status" value="1"/>
</dbReference>
<feature type="domain" description="BVU-1015-like N-terminal dimerisation-like" evidence="5">
    <location>
        <begin position="19"/>
        <end position="88"/>
    </location>
</feature>
<dbReference type="PROSITE" id="PS51683">
    <property type="entry name" value="SAM_OMT_II"/>
    <property type="match status" value="1"/>
</dbReference>
<dbReference type="Pfam" id="PF21212">
    <property type="entry name" value="Dimerisation2-like_dom"/>
    <property type="match status" value="1"/>
</dbReference>
<dbReference type="InterPro" id="IPR001077">
    <property type="entry name" value="COMT_C"/>
</dbReference>
<dbReference type="EMBL" id="BAFF01000007">
    <property type="protein sequence ID" value="GAB52566.1"/>
    <property type="molecule type" value="Genomic_DNA"/>
</dbReference>
<evidence type="ECO:0000256" key="2">
    <source>
        <dbReference type="ARBA" id="ARBA00022679"/>
    </source>
</evidence>
<evidence type="ECO:0000259" key="5">
    <source>
        <dbReference type="Pfam" id="PF21212"/>
    </source>
</evidence>
<dbReference type="CDD" id="cd02440">
    <property type="entry name" value="AdoMet_MTases"/>
    <property type="match status" value="1"/>
</dbReference>
<accession>H5V3K8</accession>
<name>H5V3K8_ATLHE</name>
<reference evidence="6 7" key="1">
    <citation type="submission" date="2012-02" db="EMBL/GenBank/DDBJ databases">
        <title>Whole genome shotgun sequence of Escherichia hermannii NBRC 105704.</title>
        <authorList>
            <person name="Yoshida I."/>
            <person name="Hosoyama A."/>
            <person name="Tsuchikane K."/>
            <person name="Katsumata H."/>
            <person name="Yamazaki S."/>
            <person name="Fujita N."/>
        </authorList>
    </citation>
    <scope>NUCLEOTIDE SEQUENCE [LARGE SCALE GENOMIC DNA]</scope>
    <source>
        <strain evidence="6 7">NBRC 105704</strain>
    </source>
</reference>
<organism evidence="6 7">
    <name type="scientific">Atlantibacter hermannii NBRC 105704</name>
    <dbReference type="NCBI Taxonomy" id="1115512"/>
    <lineage>
        <taxon>Bacteria</taxon>
        <taxon>Pseudomonadati</taxon>
        <taxon>Pseudomonadota</taxon>
        <taxon>Gammaproteobacteria</taxon>
        <taxon>Enterobacterales</taxon>
        <taxon>Enterobacteriaceae</taxon>
        <taxon>Atlantibacter</taxon>
    </lineage>
</organism>
<keyword evidence="2 6" id="KW-0808">Transferase</keyword>
<evidence type="ECO:0000313" key="6">
    <source>
        <dbReference type="EMBL" id="GAB52566.1"/>
    </source>
</evidence>
<dbReference type="GO" id="GO:0008171">
    <property type="term" value="F:O-methyltransferase activity"/>
    <property type="evidence" value="ECO:0007669"/>
    <property type="project" value="InterPro"/>
</dbReference>
<dbReference type="InterPro" id="IPR029063">
    <property type="entry name" value="SAM-dependent_MTases_sf"/>
</dbReference>
<dbReference type="Gene3D" id="1.20.58.1390">
    <property type="match status" value="1"/>
</dbReference>
<dbReference type="SUPFAM" id="SSF53335">
    <property type="entry name" value="S-adenosyl-L-methionine-dependent methyltransferases"/>
    <property type="match status" value="1"/>
</dbReference>
<dbReference type="Gene3D" id="1.10.10.10">
    <property type="entry name" value="Winged helix-like DNA-binding domain superfamily/Winged helix DNA-binding domain"/>
    <property type="match status" value="1"/>
</dbReference>
<gene>
    <name evidence="6" type="ORF">EH105704_07_01330</name>
</gene>
<dbReference type="InterPro" id="IPR036388">
    <property type="entry name" value="WH-like_DNA-bd_sf"/>
</dbReference>
<dbReference type="Pfam" id="PF00891">
    <property type="entry name" value="Methyltransf_2"/>
    <property type="match status" value="1"/>
</dbReference>